<sequence>MAPVFSRRFTLRSLFVAGLFPRFSAASDTPTQAVLVRKDEGERLKIGGSIFDFKLKKNQTGGQLAFAEAVISVGTLGAPPHLHRTFDEVCYVLEGTVQVWVEGEVVTLHSGDVHLRPKGKIHTFWNAGKTPAKCLEISMPGGHEDYLRDLSQLLAKGTRPQPEDFAALAQKHDIVYFWDKLPEIIKKYQVQL</sequence>
<dbReference type="RefSeq" id="WP_183980367.1">
    <property type="nucleotide sequence ID" value="NZ_JACIBY010000028.1"/>
</dbReference>
<evidence type="ECO:0000313" key="3">
    <source>
        <dbReference type="Proteomes" id="UP000541352"/>
    </source>
</evidence>
<dbReference type="AlphaFoldDB" id="A0A7W6ETT2"/>
<dbReference type="GO" id="GO:0016853">
    <property type="term" value="F:isomerase activity"/>
    <property type="evidence" value="ECO:0007669"/>
    <property type="project" value="UniProtKB-KW"/>
</dbReference>
<feature type="domain" description="Cupin type-2" evidence="1">
    <location>
        <begin position="70"/>
        <end position="137"/>
    </location>
</feature>
<dbReference type="InterPro" id="IPR014710">
    <property type="entry name" value="RmlC-like_jellyroll"/>
</dbReference>
<evidence type="ECO:0000313" key="2">
    <source>
        <dbReference type="EMBL" id="MBB3842175.1"/>
    </source>
</evidence>
<dbReference type="EMBL" id="JACIBY010000028">
    <property type="protein sequence ID" value="MBB3842175.1"/>
    <property type="molecule type" value="Genomic_DNA"/>
</dbReference>
<organism evidence="2 3">
    <name type="scientific">Runella defluvii</name>
    <dbReference type="NCBI Taxonomy" id="370973"/>
    <lineage>
        <taxon>Bacteria</taxon>
        <taxon>Pseudomonadati</taxon>
        <taxon>Bacteroidota</taxon>
        <taxon>Cytophagia</taxon>
        <taxon>Cytophagales</taxon>
        <taxon>Spirosomataceae</taxon>
        <taxon>Runella</taxon>
    </lineage>
</organism>
<accession>A0A7W6ETT2</accession>
<dbReference type="Gene3D" id="2.60.120.10">
    <property type="entry name" value="Jelly Rolls"/>
    <property type="match status" value="1"/>
</dbReference>
<name>A0A7W6ETT2_9BACT</name>
<dbReference type="Pfam" id="PF07883">
    <property type="entry name" value="Cupin_2"/>
    <property type="match status" value="1"/>
</dbReference>
<dbReference type="InterPro" id="IPR053146">
    <property type="entry name" value="QDO-like"/>
</dbReference>
<dbReference type="InterPro" id="IPR013096">
    <property type="entry name" value="Cupin_2"/>
</dbReference>
<dbReference type="Proteomes" id="UP000541352">
    <property type="component" value="Unassembled WGS sequence"/>
</dbReference>
<dbReference type="InterPro" id="IPR011051">
    <property type="entry name" value="RmlC_Cupin_sf"/>
</dbReference>
<dbReference type="PANTHER" id="PTHR36440:SF1">
    <property type="entry name" value="PUTATIVE (AFU_ORTHOLOGUE AFUA_8G07350)-RELATED"/>
    <property type="match status" value="1"/>
</dbReference>
<dbReference type="PANTHER" id="PTHR36440">
    <property type="entry name" value="PUTATIVE (AFU_ORTHOLOGUE AFUA_8G07350)-RELATED"/>
    <property type="match status" value="1"/>
</dbReference>
<evidence type="ECO:0000259" key="1">
    <source>
        <dbReference type="Pfam" id="PF07883"/>
    </source>
</evidence>
<reference evidence="2 3" key="1">
    <citation type="submission" date="2020-08" db="EMBL/GenBank/DDBJ databases">
        <title>Genomic Encyclopedia of Type Strains, Phase IV (KMG-IV): sequencing the most valuable type-strain genomes for metagenomic binning, comparative biology and taxonomic classification.</title>
        <authorList>
            <person name="Goeker M."/>
        </authorList>
    </citation>
    <scope>NUCLEOTIDE SEQUENCE [LARGE SCALE GENOMIC DNA]</scope>
    <source>
        <strain evidence="2 3">DSM 17976</strain>
    </source>
</reference>
<keyword evidence="2" id="KW-0413">Isomerase</keyword>
<keyword evidence="3" id="KW-1185">Reference proteome</keyword>
<proteinExistence type="predicted"/>
<comment type="caution">
    <text evidence="2">The sequence shown here is derived from an EMBL/GenBank/DDBJ whole genome shotgun (WGS) entry which is preliminary data.</text>
</comment>
<gene>
    <name evidence="2" type="ORF">FHS57_006206</name>
</gene>
<protein>
    <submittedName>
        <fullName evidence="2">Mannose-6-phosphate isomerase-like protein (Cupin superfamily)</fullName>
    </submittedName>
</protein>
<dbReference type="SUPFAM" id="SSF51182">
    <property type="entry name" value="RmlC-like cupins"/>
    <property type="match status" value="1"/>
</dbReference>